<evidence type="ECO:0000313" key="2">
    <source>
        <dbReference type="EMBL" id="KAK7032545.1"/>
    </source>
</evidence>
<dbReference type="Proteomes" id="UP001383192">
    <property type="component" value="Unassembled WGS sequence"/>
</dbReference>
<evidence type="ECO:0000256" key="1">
    <source>
        <dbReference type="SAM" id="MobiDB-lite"/>
    </source>
</evidence>
<comment type="caution">
    <text evidence="2">The sequence shown here is derived from an EMBL/GenBank/DDBJ whole genome shotgun (WGS) entry which is preliminary data.</text>
</comment>
<dbReference type="EMBL" id="JAYKXP010000063">
    <property type="protein sequence ID" value="KAK7032545.1"/>
    <property type="molecule type" value="Genomic_DNA"/>
</dbReference>
<keyword evidence="3" id="KW-1185">Reference proteome</keyword>
<protein>
    <submittedName>
        <fullName evidence="2">Uncharacterized protein</fullName>
    </submittedName>
</protein>
<accession>A0AAW0C1U7</accession>
<dbReference type="AlphaFoldDB" id="A0AAW0C1U7"/>
<proteinExistence type="predicted"/>
<feature type="region of interest" description="Disordered" evidence="1">
    <location>
        <begin position="1"/>
        <end position="54"/>
    </location>
</feature>
<evidence type="ECO:0000313" key="3">
    <source>
        <dbReference type="Proteomes" id="UP001383192"/>
    </source>
</evidence>
<organism evidence="2 3">
    <name type="scientific">Paramarasmius palmivorus</name>
    <dbReference type="NCBI Taxonomy" id="297713"/>
    <lineage>
        <taxon>Eukaryota</taxon>
        <taxon>Fungi</taxon>
        <taxon>Dikarya</taxon>
        <taxon>Basidiomycota</taxon>
        <taxon>Agaricomycotina</taxon>
        <taxon>Agaricomycetes</taxon>
        <taxon>Agaricomycetidae</taxon>
        <taxon>Agaricales</taxon>
        <taxon>Marasmiineae</taxon>
        <taxon>Marasmiaceae</taxon>
        <taxon>Paramarasmius</taxon>
    </lineage>
</organism>
<name>A0AAW0C1U7_9AGAR</name>
<reference evidence="2 3" key="1">
    <citation type="submission" date="2024-01" db="EMBL/GenBank/DDBJ databases">
        <title>A draft genome for a cacao thread blight-causing isolate of Paramarasmius palmivorus.</title>
        <authorList>
            <person name="Baruah I.K."/>
            <person name="Bukari Y."/>
            <person name="Amoako-Attah I."/>
            <person name="Meinhardt L.W."/>
            <person name="Bailey B.A."/>
            <person name="Cohen S.P."/>
        </authorList>
    </citation>
    <scope>NUCLEOTIDE SEQUENCE [LARGE SCALE GENOMIC DNA]</scope>
    <source>
        <strain evidence="2 3">GH-12</strain>
    </source>
</reference>
<sequence>MVKPKSSTRKGLGSAITTAKQALKGHGSKKKAVPQPAGDQATSATSEPGKSGRKTWAQGKKLVILLKHEKTFYKNRPLYYDLVCADFLEEWGHNLKWNEEPDETKDYTDRPLSEFTGDALLEEIKN</sequence>
<gene>
    <name evidence="2" type="ORF">VNI00_012943</name>
</gene>